<proteinExistence type="inferred from homology"/>
<dbReference type="Gene3D" id="2.130.10.130">
    <property type="entry name" value="Integrin alpha, N-terminal"/>
    <property type="match status" value="1"/>
</dbReference>
<feature type="signal peptide" evidence="13">
    <location>
        <begin position="1"/>
        <end position="18"/>
    </location>
</feature>
<keyword evidence="5" id="KW-0677">Repeat</keyword>
<keyword evidence="10 13" id="KW-0675">Receptor</keyword>
<keyword evidence="9 13" id="KW-0472">Membrane</keyword>
<evidence type="ECO:0000256" key="5">
    <source>
        <dbReference type="ARBA" id="ARBA00022737"/>
    </source>
</evidence>
<evidence type="ECO:0000256" key="3">
    <source>
        <dbReference type="ARBA" id="ARBA00022692"/>
    </source>
</evidence>
<protein>
    <recommendedName>
        <fullName evidence="14">Integrin alpha second immunoglobulin-like domain-containing protein</fullName>
    </recommendedName>
</protein>
<feature type="transmembrane region" description="Helical" evidence="13">
    <location>
        <begin position="861"/>
        <end position="884"/>
    </location>
</feature>
<dbReference type="InterPro" id="IPR048285">
    <property type="entry name" value="Integrin_alpha_Ig-like_2"/>
</dbReference>
<evidence type="ECO:0000256" key="1">
    <source>
        <dbReference type="ARBA" id="ARBA00004479"/>
    </source>
</evidence>
<evidence type="ECO:0000313" key="16">
    <source>
        <dbReference type="Proteomes" id="UP000791440"/>
    </source>
</evidence>
<evidence type="ECO:0000256" key="10">
    <source>
        <dbReference type="ARBA" id="ARBA00023170"/>
    </source>
</evidence>
<evidence type="ECO:0000313" key="15">
    <source>
        <dbReference type="EMBL" id="KAG6449417.1"/>
    </source>
</evidence>
<dbReference type="AlphaFoldDB" id="A0A921Z2Z4"/>
<dbReference type="InterPro" id="IPR000413">
    <property type="entry name" value="Integrin_alpha"/>
</dbReference>
<dbReference type="GO" id="GO:0033627">
    <property type="term" value="P:cell adhesion mediated by integrin"/>
    <property type="evidence" value="ECO:0007669"/>
    <property type="project" value="TreeGrafter"/>
</dbReference>
<keyword evidence="3 13" id="KW-0812">Transmembrane</keyword>
<dbReference type="PRINTS" id="PR01185">
    <property type="entry name" value="INTEGRINA"/>
</dbReference>
<dbReference type="InterPro" id="IPR028994">
    <property type="entry name" value="Integrin_alpha_N"/>
</dbReference>
<evidence type="ECO:0000259" key="14">
    <source>
        <dbReference type="Pfam" id="PF20805"/>
    </source>
</evidence>
<dbReference type="GO" id="GO:0007157">
    <property type="term" value="P:heterophilic cell-cell adhesion via plasma membrane cell adhesion molecules"/>
    <property type="evidence" value="ECO:0007669"/>
    <property type="project" value="UniProtKB-ARBA"/>
</dbReference>
<evidence type="ECO:0000256" key="7">
    <source>
        <dbReference type="ARBA" id="ARBA00022989"/>
    </source>
</evidence>
<sequence length="952" mass="106363">MMLLWLLLTSQLAWPTSALYHEKSLKVFQPGDLKSPLRKEANFGFSIAYQSATQSLIISAPTADYIGRIYSCDIELKRNCTVVPYDIKRDDPLYNHDYWLGATVKAGPDYFVTCAPRYVEMGSSYNLPGEFSHCYRSSKHSKLLPISQISSQQRRVNTKKFEDEMDSFGWSMDLKDRKILFGGPAMFSGRAMASADSAITSISGHSKGVDVKYNLGYSVAIGAFFSDKIVYAVGSPFGQNGRGKVVFFNKDWKVMSSISHKNIGTMFGAVLATAHIFSDSLTDLLVGAPTEAANHDYDTGAVYYYKTGSRRSVQMSIEHTKIISGYQPGSLFGSAIISVGDLNGDGKDEIAIAAPYEDEGKGAVYLYCGSSFLDASSNVLLQRLQPEGLHTFGLSLSSPSDYDENGCNELAIGAPQDNAVVLYKCLASVVLTVFAVFPNLRDRRNVKSPYPDRNETYFVFDSCFDVKYPKKLKTVIAKIEVTVQIKHPDATLAMPHKDGKYNVTLDIKKTRYCEKIGVSTPEHGNYNIKIFYNIQARLVNSPINETDFDGKRVILSGRSELSISDNVWAAECKVQNACKADLSLKIATSPRGSYMIGSMEPIKVNMILENKGEIAYDACVELQLEGAAMKKTPTTSCTHHPLTNTLKCAPSYALKTDKSWETTDIILKTETLTNKNKQINVTSRLYEHCTDPATFKEQNYTITVLANSEGITVNGKTNIGDVVSMTTLEVTDSGKQFQHNYMIQNDGITWEDVTCEIILPKLPYVNYPQKAVTVFIQQNSFECNMTDDLSPDYITANCKLSSIKQNIITFIIVLIQVPPTTLDDILYKQNVTIKSTLKLHFDDGDKTYSVATEVMLRDTGIPWWIILLAALIGLLILIILILILRQYGFLKRKERKKLQELRKSVRRQTVRRSMMQQQVEDRQRLTDVPIEATETDVPCGIEPDHRVEVNIK</sequence>
<keyword evidence="8 13" id="KW-0401">Integrin</keyword>
<dbReference type="Proteomes" id="UP000791440">
    <property type="component" value="Unassembled WGS sequence"/>
</dbReference>
<keyword evidence="16" id="KW-1185">Reference proteome</keyword>
<dbReference type="Pfam" id="PF01839">
    <property type="entry name" value="FG-GAP"/>
    <property type="match status" value="1"/>
</dbReference>
<feature type="domain" description="Integrin alpha second immunoglobulin-like" evidence="14">
    <location>
        <begin position="572"/>
        <end position="683"/>
    </location>
</feature>
<dbReference type="GO" id="GO:0007229">
    <property type="term" value="P:integrin-mediated signaling pathway"/>
    <property type="evidence" value="ECO:0007669"/>
    <property type="project" value="UniProtKB-KW"/>
</dbReference>
<dbReference type="GO" id="GO:0008305">
    <property type="term" value="C:integrin complex"/>
    <property type="evidence" value="ECO:0007669"/>
    <property type="project" value="InterPro"/>
</dbReference>
<reference evidence="15" key="2">
    <citation type="submission" date="2020-12" db="EMBL/GenBank/DDBJ databases">
        <authorList>
            <person name="Kanost M."/>
        </authorList>
    </citation>
    <scope>NUCLEOTIDE SEQUENCE</scope>
</reference>
<dbReference type="Pfam" id="PF20805">
    <property type="entry name" value="Integrin_A_Ig_2"/>
    <property type="match status" value="1"/>
</dbReference>
<dbReference type="PANTHER" id="PTHR23220">
    <property type="entry name" value="INTEGRIN ALPHA"/>
    <property type="match status" value="1"/>
</dbReference>
<dbReference type="SUPFAM" id="SSF69318">
    <property type="entry name" value="Integrin alpha N-terminal domain"/>
    <property type="match status" value="1"/>
</dbReference>
<evidence type="ECO:0000256" key="4">
    <source>
        <dbReference type="ARBA" id="ARBA00022729"/>
    </source>
</evidence>
<keyword evidence="6 13" id="KW-0130">Cell adhesion</keyword>
<feature type="repeat" description="FG-GAP" evidence="12">
    <location>
        <begin position="253"/>
        <end position="314"/>
    </location>
</feature>
<dbReference type="PROSITE" id="PS51470">
    <property type="entry name" value="FG_GAP"/>
    <property type="match status" value="2"/>
</dbReference>
<dbReference type="EMBL" id="JH668374">
    <property type="protein sequence ID" value="KAG6449417.1"/>
    <property type="molecule type" value="Genomic_DNA"/>
</dbReference>
<organism evidence="15 16">
    <name type="scientific">Manduca sexta</name>
    <name type="common">Tobacco hawkmoth</name>
    <name type="synonym">Tobacco hornworm</name>
    <dbReference type="NCBI Taxonomy" id="7130"/>
    <lineage>
        <taxon>Eukaryota</taxon>
        <taxon>Metazoa</taxon>
        <taxon>Ecdysozoa</taxon>
        <taxon>Arthropoda</taxon>
        <taxon>Hexapoda</taxon>
        <taxon>Insecta</taxon>
        <taxon>Pterygota</taxon>
        <taxon>Neoptera</taxon>
        <taxon>Endopterygota</taxon>
        <taxon>Lepidoptera</taxon>
        <taxon>Glossata</taxon>
        <taxon>Ditrysia</taxon>
        <taxon>Bombycoidea</taxon>
        <taxon>Sphingidae</taxon>
        <taxon>Sphinginae</taxon>
        <taxon>Sphingini</taxon>
        <taxon>Manduca</taxon>
    </lineage>
</organism>
<comment type="subcellular location">
    <subcellularLocation>
        <location evidence="1 13">Membrane</location>
        <topology evidence="1 13">Single-pass type I membrane protein</topology>
    </subcellularLocation>
</comment>
<evidence type="ECO:0000256" key="6">
    <source>
        <dbReference type="ARBA" id="ARBA00022889"/>
    </source>
</evidence>
<evidence type="ECO:0000256" key="8">
    <source>
        <dbReference type="ARBA" id="ARBA00023037"/>
    </source>
</evidence>
<feature type="repeat" description="FG-GAP" evidence="12">
    <location>
        <begin position="318"/>
        <end position="376"/>
    </location>
</feature>
<name>A0A921Z2Z4_MANSE</name>
<keyword evidence="7 13" id="KW-1133">Transmembrane helix</keyword>
<dbReference type="GO" id="GO:0005178">
    <property type="term" value="F:integrin binding"/>
    <property type="evidence" value="ECO:0007669"/>
    <property type="project" value="TreeGrafter"/>
</dbReference>
<evidence type="ECO:0000256" key="11">
    <source>
        <dbReference type="ARBA" id="ARBA00023180"/>
    </source>
</evidence>
<dbReference type="SMART" id="SM00191">
    <property type="entry name" value="Int_alpha"/>
    <property type="match status" value="5"/>
</dbReference>
<accession>A0A921Z2Z4</accession>
<dbReference type="SUPFAM" id="SSF69179">
    <property type="entry name" value="Integrin domains"/>
    <property type="match status" value="1"/>
</dbReference>
<dbReference type="GO" id="GO:0007160">
    <property type="term" value="P:cell-matrix adhesion"/>
    <property type="evidence" value="ECO:0007669"/>
    <property type="project" value="TreeGrafter"/>
</dbReference>
<feature type="chain" id="PRO_5038169850" description="Integrin alpha second immunoglobulin-like domain-containing protein" evidence="13">
    <location>
        <begin position="19"/>
        <end position="952"/>
    </location>
</feature>
<dbReference type="GO" id="GO:0009897">
    <property type="term" value="C:external side of plasma membrane"/>
    <property type="evidence" value="ECO:0007669"/>
    <property type="project" value="TreeGrafter"/>
</dbReference>
<keyword evidence="4 13" id="KW-0732">Signal</keyword>
<dbReference type="InterPro" id="IPR032695">
    <property type="entry name" value="Integrin_dom_sf"/>
</dbReference>
<dbReference type="Gene3D" id="1.20.5.930">
    <property type="entry name" value="Bicelle-embedded integrin alpha(iib) transmembrane segment"/>
    <property type="match status" value="1"/>
</dbReference>
<gene>
    <name evidence="15" type="ORF">O3G_MSEX006075</name>
</gene>
<evidence type="ECO:0000256" key="2">
    <source>
        <dbReference type="ARBA" id="ARBA00008054"/>
    </source>
</evidence>
<evidence type="ECO:0000256" key="13">
    <source>
        <dbReference type="RuleBase" id="RU003762"/>
    </source>
</evidence>
<evidence type="ECO:0000256" key="12">
    <source>
        <dbReference type="PROSITE-ProRule" id="PRU00803"/>
    </source>
</evidence>
<reference evidence="15" key="1">
    <citation type="journal article" date="2016" name="Insect Biochem. Mol. Biol.">
        <title>Multifaceted biological insights from a draft genome sequence of the tobacco hornworm moth, Manduca sexta.</title>
        <authorList>
            <person name="Kanost M.R."/>
            <person name="Arrese E.L."/>
            <person name="Cao X."/>
            <person name="Chen Y.R."/>
            <person name="Chellapilla S."/>
            <person name="Goldsmith M.R."/>
            <person name="Grosse-Wilde E."/>
            <person name="Heckel D.G."/>
            <person name="Herndon N."/>
            <person name="Jiang H."/>
            <person name="Papanicolaou A."/>
            <person name="Qu J."/>
            <person name="Soulages J.L."/>
            <person name="Vogel H."/>
            <person name="Walters J."/>
            <person name="Waterhouse R.M."/>
            <person name="Ahn S.J."/>
            <person name="Almeida F.C."/>
            <person name="An C."/>
            <person name="Aqrawi P."/>
            <person name="Bretschneider A."/>
            <person name="Bryant W.B."/>
            <person name="Bucks S."/>
            <person name="Chao H."/>
            <person name="Chevignon G."/>
            <person name="Christen J.M."/>
            <person name="Clarke D.F."/>
            <person name="Dittmer N.T."/>
            <person name="Ferguson L.C.F."/>
            <person name="Garavelou S."/>
            <person name="Gordon K.H.J."/>
            <person name="Gunaratna R.T."/>
            <person name="Han Y."/>
            <person name="Hauser F."/>
            <person name="He Y."/>
            <person name="Heidel-Fischer H."/>
            <person name="Hirsh A."/>
            <person name="Hu Y."/>
            <person name="Jiang H."/>
            <person name="Kalra D."/>
            <person name="Klinner C."/>
            <person name="Konig C."/>
            <person name="Kovar C."/>
            <person name="Kroll A.R."/>
            <person name="Kuwar S.S."/>
            <person name="Lee S.L."/>
            <person name="Lehman R."/>
            <person name="Li K."/>
            <person name="Li Z."/>
            <person name="Liang H."/>
            <person name="Lovelace S."/>
            <person name="Lu Z."/>
            <person name="Mansfield J.H."/>
            <person name="McCulloch K.J."/>
            <person name="Mathew T."/>
            <person name="Morton B."/>
            <person name="Muzny D.M."/>
            <person name="Neunemann D."/>
            <person name="Ongeri F."/>
            <person name="Pauchet Y."/>
            <person name="Pu L.L."/>
            <person name="Pyrousis I."/>
            <person name="Rao X.J."/>
            <person name="Redding A."/>
            <person name="Roesel C."/>
            <person name="Sanchez-Gracia A."/>
            <person name="Schaack S."/>
            <person name="Shukla A."/>
            <person name="Tetreau G."/>
            <person name="Wang Y."/>
            <person name="Xiong G.H."/>
            <person name="Traut W."/>
            <person name="Walsh T.K."/>
            <person name="Worley K.C."/>
            <person name="Wu D."/>
            <person name="Wu W."/>
            <person name="Wu Y.Q."/>
            <person name="Zhang X."/>
            <person name="Zou Z."/>
            <person name="Zucker H."/>
            <person name="Briscoe A.D."/>
            <person name="Burmester T."/>
            <person name="Clem R.J."/>
            <person name="Feyereisen R."/>
            <person name="Grimmelikhuijzen C.J.P."/>
            <person name="Hamodrakas S.J."/>
            <person name="Hansson B.S."/>
            <person name="Huguet E."/>
            <person name="Jermiin L.S."/>
            <person name="Lan Q."/>
            <person name="Lehman H.K."/>
            <person name="Lorenzen M."/>
            <person name="Merzendorfer H."/>
            <person name="Michalopoulos I."/>
            <person name="Morton D.B."/>
            <person name="Muthukrishnan S."/>
            <person name="Oakeshott J.G."/>
            <person name="Palmer W."/>
            <person name="Park Y."/>
            <person name="Passarelli A.L."/>
            <person name="Rozas J."/>
            <person name="Schwartz L.M."/>
            <person name="Smith W."/>
            <person name="Southgate A."/>
            <person name="Vilcinskas A."/>
            <person name="Vogt R."/>
            <person name="Wang P."/>
            <person name="Werren J."/>
            <person name="Yu X.Q."/>
            <person name="Zhou J.J."/>
            <person name="Brown S.J."/>
            <person name="Scherer S.E."/>
            <person name="Richards S."/>
            <person name="Blissard G.W."/>
        </authorList>
    </citation>
    <scope>NUCLEOTIDE SEQUENCE</scope>
</reference>
<dbReference type="PANTHER" id="PTHR23220:SF83">
    <property type="entry name" value="INTEGRIN ALPHA-PS3-RELATED"/>
    <property type="match status" value="1"/>
</dbReference>
<evidence type="ECO:0000256" key="9">
    <source>
        <dbReference type="ARBA" id="ARBA00023136"/>
    </source>
</evidence>
<comment type="similarity">
    <text evidence="2 13">Belongs to the integrin alpha chain family.</text>
</comment>
<dbReference type="Gene3D" id="2.60.40.1510">
    <property type="entry name" value="ntegrin, alpha v. Chain A, domain 3"/>
    <property type="match status" value="1"/>
</dbReference>
<keyword evidence="11" id="KW-0325">Glycoprotein</keyword>
<dbReference type="InterPro" id="IPR013519">
    <property type="entry name" value="Int_alpha_beta-p"/>
</dbReference>
<dbReference type="InterPro" id="IPR013517">
    <property type="entry name" value="FG-GAP"/>
</dbReference>
<comment type="caution">
    <text evidence="15">The sequence shown here is derived from an EMBL/GenBank/DDBJ whole genome shotgun (WGS) entry which is preliminary data.</text>
</comment>